<feature type="domain" description="Gfo/Idh/MocA-like oxidoreductase N-terminal" evidence="3">
    <location>
        <begin position="5"/>
        <end position="121"/>
    </location>
</feature>
<name>A0A0R0CK60_9GAMM</name>
<dbReference type="Gene3D" id="3.40.50.720">
    <property type="entry name" value="NAD(P)-binding Rossmann-like Domain"/>
    <property type="match status" value="1"/>
</dbReference>
<accession>A0A0R0CK60</accession>
<dbReference type="AlphaFoldDB" id="A0A0R0CK60"/>
<dbReference type="Pfam" id="PF02894">
    <property type="entry name" value="GFO_IDH_MocA_C"/>
    <property type="match status" value="1"/>
</dbReference>
<evidence type="ECO:0000313" key="6">
    <source>
        <dbReference type="Proteomes" id="UP000052052"/>
    </source>
</evidence>
<organism evidence="5 6">
    <name type="scientific">Pseudoxanthomonas dokdonensis</name>
    <dbReference type="NCBI Taxonomy" id="344882"/>
    <lineage>
        <taxon>Bacteria</taxon>
        <taxon>Pseudomonadati</taxon>
        <taxon>Pseudomonadota</taxon>
        <taxon>Gammaproteobacteria</taxon>
        <taxon>Lysobacterales</taxon>
        <taxon>Lysobacteraceae</taxon>
        <taxon>Pseudoxanthomonas</taxon>
    </lineage>
</organism>
<gene>
    <name evidence="5" type="ORF">ABB29_07025</name>
</gene>
<dbReference type="GO" id="GO:0000166">
    <property type="term" value="F:nucleotide binding"/>
    <property type="evidence" value="ECO:0007669"/>
    <property type="project" value="InterPro"/>
</dbReference>
<keyword evidence="6" id="KW-1185">Reference proteome</keyword>
<evidence type="ECO:0000313" key="5">
    <source>
        <dbReference type="EMBL" id="KRG69989.1"/>
    </source>
</evidence>
<dbReference type="PATRIC" id="fig|344882.3.peg.2748"/>
<evidence type="ECO:0000256" key="2">
    <source>
        <dbReference type="ARBA" id="ARBA00023002"/>
    </source>
</evidence>
<keyword evidence="2" id="KW-0560">Oxidoreductase</keyword>
<dbReference type="InterPro" id="IPR051317">
    <property type="entry name" value="Gfo/Idh/MocA_oxidoreduct"/>
</dbReference>
<feature type="domain" description="Gfo/Idh/MocA-like oxidoreductase C-terminal" evidence="4">
    <location>
        <begin position="133"/>
        <end position="343"/>
    </location>
</feature>
<dbReference type="Proteomes" id="UP000052052">
    <property type="component" value="Unassembled WGS sequence"/>
</dbReference>
<dbReference type="NCBIfam" id="NF008607">
    <property type="entry name" value="PRK11579.1"/>
    <property type="match status" value="1"/>
</dbReference>
<dbReference type="InterPro" id="IPR000683">
    <property type="entry name" value="Gfo/Idh/MocA-like_OxRdtase_N"/>
</dbReference>
<sequence length="345" mass="37646">MDTPLKVALLGYGFAGRVFHAPLIAHSHGLQLHCIGSSQTRLVEADWPGVHVRTVEQAIADPEVDLVVVATPNDTHAPLAIRALRHGKHVVVDKPFALDVAEAGAMIDAAQQAGRVLSVFHNRRWDSDFLSARALVESGVLGEIAEFHSHFDRFRPQVGDRWRERDEAGAGLWFDLGPHLLDQALQLFGMPQAILVDIARQRQPDQAPDYFHASLRYPRLRVLLHAGSLVHANALRMAVHGRAGSYLKYGMDTQENQLRAGILPGSAGWGVDSQPGSVIRQQDDGRQSHPAAAVPGDYRQFYSGLADAIASGDAPPVTAQQALQVMRLIELGQQSADQRREIAVA</sequence>
<dbReference type="PANTHER" id="PTHR43708">
    <property type="entry name" value="CONSERVED EXPRESSED OXIDOREDUCTASE (EUROFUNG)"/>
    <property type="match status" value="1"/>
</dbReference>
<proteinExistence type="inferred from homology"/>
<protein>
    <submittedName>
        <fullName evidence="5">Oxidoreductase</fullName>
    </submittedName>
</protein>
<dbReference type="GO" id="GO:0016491">
    <property type="term" value="F:oxidoreductase activity"/>
    <property type="evidence" value="ECO:0007669"/>
    <property type="project" value="UniProtKB-KW"/>
</dbReference>
<evidence type="ECO:0000259" key="3">
    <source>
        <dbReference type="Pfam" id="PF01408"/>
    </source>
</evidence>
<dbReference type="InterPro" id="IPR004104">
    <property type="entry name" value="Gfo/Idh/MocA-like_OxRdtase_C"/>
</dbReference>
<dbReference type="Gene3D" id="3.30.360.10">
    <property type="entry name" value="Dihydrodipicolinate Reductase, domain 2"/>
    <property type="match status" value="1"/>
</dbReference>
<dbReference type="OrthoDB" id="9774191at2"/>
<dbReference type="STRING" id="344882.ABB29_07025"/>
<comment type="similarity">
    <text evidence="1">Belongs to the Gfo/Idh/MocA family.</text>
</comment>
<evidence type="ECO:0000259" key="4">
    <source>
        <dbReference type="Pfam" id="PF02894"/>
    </source>
</evidence>
<dbReference type="SUPFAM" id="SSF51735">
    <property type="entry name" value="NAD(P)-binding Rossmann-fold domains"/>
    <property type="match status" value="1"/>
</dbReference>
<dbReference type="PANTHER" id="PTHR43708:SF5">
    <property type="entry name" value="CONSERVED EXPRESSED OXIDOREDUCTASE (EUROFUNG)-RELATED"/>
    <property type="match status" value="1"/>
</dbReference>
<dbReference type="EMBL" id="LDJL01000007">
    <property type="protein sequence ID" value="KRG69989.1"/>
    <property type="molecule type" value="Genomic_DNA"/>
</dbReference>
<comment type="caution">
    <text evidence="5">The sequence shown here is derived from an EMBL/GenBank/DDBJ whole genome shotgun (WGS) entry which is preliminary data.</text>
</comment>
<dbReference type="RefSeq" id="WP_057657916.1">
    <property type="nucleotide sequence ID" value="NZ_LDJL01000007.1"/>
</dbReference>
<dbReference type="Pfam" id="PF01408">
    <property type="entry name" value="GFO_IDH_MocA"/>
    <property type="match status" value="1"/>
</dbReference>
<dbReference type="InterPro" id="IPR036291">
    <property type="entry name" value="NAD(P)-bd_dom_sf"/>
</dbReference>
<evidence type="ECO:0000256" key="1">
    <source>
        <dbReference type="ARBA" id="ARBA00010928"/>
    </source>
</evidence>
<reference evidence="5 6" key="1">
    <citation type="submission" date="2015-05" db="EMBL/GenBank/DDBJ databases">
        <title>Genome sequencing and analysis of members of genus Stenotrophomonas.</title>
        <authorList>
            <person name="Patil P.P."/>
            <person name="Midha S."/>
            <person name="Patil P.B."/>
        </authorList>
    </citation>
    <scope>NUCLEOTIDE SEQUENCE [LARGE SCALE GENOMIC DNA]</scope>
    <source>
        <strain evidence="5 6">DSM 21858</strain>
    </source>
</reference>